<feature type="transmembrane region" description="Helical" evidence="2">
    <location>
        <begin position="48"/>
        <end position="67"/>
    </location>
</feature>
<keyword evidence="4" id="KW-1185">Reference proteome</keyword>
<organism evidence="3 4">
    <name type="scientific">Gymnopilus dilepis</name>
    <dbReference type="NCBI Taxonomy" id="231916"/>
    <lineage>
        <taxon>Eukaryota</taxon>
        <taxon>Fungi</taxon>
        <taxon>Dikarya</taxon>
        <taxon>Basidiomycota</taxon>
        <taxon>Agaricomycotina</taxon>
        <taxon>Agaricomycetes</taxon>
        <taxon>Agaricomycetidae</taxon>
        <taxon>Agaricales</taxon>
        <taxon>Agaricineae</taxon>
        <taxon>Hymenogastraceae</taxon>
        <taxon>Gymnopilus</taxon>
    </lineage>
</organism>
<accession>A0A409Y6B9</accession>
<gene>
    <name evidence="3" type="ORF">CVT26_013759</name>
</gene>
<feature type="transmembrane region" description="Helical" evidence="2">
    <location>
        <begin position="98"/>
        <end position="120"/>
    </location>
</feature>
<name>A0A409Y6B9_9AGAR</name>
<protein>
    <recommendedName>
        <fullName evidence="5">G-protein coupled receptors family 1 profile domain-containing protein</fullName>
    </recommendedName>
</protein>
<feature type="transmembrane region" description="Helical" evidence="2">
    <location>
        <begin position="6"/>
        <end position="28"/>
    </location>
</feature>
<reference evidence="3 4" key="1">
    <citation type="journal article" date="2018" name="Evol. Lett.">
        <title>Horizontal gene cluster transfer increased hallucinogenic mushroom diversity.</title>
        <authorList>
            <person name="Reynolds H.T."/>
            <person name="Vijayakumar V."/>
            <person name="Gluck-Thaler E."/>
            <person name="Korotkin H.B."/>
            <person name="Matheny P.B."/>
            <person name="Slot J.C."/>
        </authorList>
    </citation>
    <scope>NUCLEOTIDE SEQUENCE [LARGE SCALE GENOMIC DNA]</scope>
    <source>
        <strain evidence="3 4">SRW20</strain>
    </source>
</reference>
<feature type="transmembrane region" description="Helical" evidence="2">
    <location>
        <begin position="127"/>
        <end position="149"/>
    </location>
</feature>
<evidence type="ECO:0000256" key="2">
    <source>
        <dbReference type="SAM" id="Phobius"/>
    </source>
</evidence>
<feature type="compositionally biased region" description="Acidic residues" evidence="1">
    <location>
        <begin position="283"/>
        <end position="302"/>
    </location>
</feature>
<dbReference type="AlphaFoldDB" id="A0A409Y6B9"/>
<dbReference type="OrthoDB" id="3346544at2759"/>
<feature type="region of interest" description="Disordered" evidence="1">
    <location>
        <begin position="283"/>
        <end position="334"/>
    </location>
</feature>
<keyword evidence="2" id="KW-1133">Transmembrane helix</keyword>
<sequence>MIRLDLAYAIAVWVEVFFYGVYMTLFVLAMRVMLKRRSTAQGRRLPSLVFISAVWLMFLVSTFHLFLQMYRFARAFILLVEPQGPLSYYLNLSRWDSMATNILLCLMTWIGDSLVIYRCYFVWESNLLVITVPTLLLLCSIGVNAYTIFWFSHPSQANGRIALALLSAVYPLAFLQNVMTTGLITLKIWNQHRASTATGVVDRSSKLSLSRIMRIIIESAMVYTVQLFILIILFFLQDNFQIIVQSAVVPSVGLVFVLIAVRVQNAKTRTIISHSMATIPAWLDEEEDDSRDDPEIDTAPEEEGVRKLGPGDDSEPFGQSLANSIRKAHGRATQ</sequence>
<evidence type="ECO:0000256" key="1">
    <source>
        <dbReference type="SAM" id="MobiDB-lite"/>
    </source>
</evidence>
<dbReference type="EMBL" id="NHYE01001105">
    <property type="protein sequence ID" value="PPQ98576.1"/>
    <property type="molecule type" value="Genomic_DNA"/>
</dbReference>
<evidence type="ECO:0008006" key="5">
    <source>
        <dbReference type="Google" id="ProtNLM"/>
    </source>
</evidence>
<feature type="transmembrane region" description="Helical" evidence="2">
    <location>
        <begin position="215"/>
        <end position="236"/>
    </location>
</feature>
<proteinExistence type="predicted"/>
<dbReference type="InParanoid" id="A0A409Y6B9"/>
<comment type="caution">
    <text evidence="3">The sequence shown here is derived from an EMBL/GenBank/DDBJ whole genome shotgun (WGS) entry which is preliminary data.</text>
</comment>
<keyword evidence="2" id="KW-0472">Membrane</keyword>
<feature type="transmembrane region" description="Helical" evidence="2">
    <location>
        <begin position="161"/>
        <end position="186"/>
    </location>
</feature>
<evidence type="ECO:0000313" key="3">
    <source>
        <dbReference type="EMBL" id="PPQ98576.1"/>
    </source>
</evidence>
<feature type="transmembrane region" description="Helical" evidence="2">
    <location>
        <begin position="242"/>
        <end position="261"/>
    </location>
</feature>
<dbReference type="Proteomes" id="UP000284706">
    <property type="component" value="Unassembled WGS sequence"/>
</dbReference>
<evidence type="ECO:0000313" key="4">
    <source>
        <dbReference type="Proteomes" id="UP000284706"/>
    </source>
</evidence>
<keyword evidence="2" id="KW-0812">Transmembrane</keyword>